<comment type="caution">
    <text evidence="1">The sequence shown here is derived from an EMBL/GenBank/DDBJ whole genome shotgun (WGS) entry which is preliminary data.</text>
</comment>
<dbReference type="RefSeq" id="WP_154738075.1">
    <property type="nucleotide sequence ID" value="NZ_WMBQ01000001.1"/>
</dbReference>
<evidence type="ECO:0000313" key="1">
    <source>
        <dbReference type="EMBL" id="MTD93543.1"/>
    </source>
</evidence>
<accession>A0A6I3KGQ9</accession>
<dbReference type="EMBL" id="WMBQ01000001">
    <property type="protein sequence ID" value="MTD93543.1"/>
    <property type="molecule type" value="Genomic_DNA"/>
</dbReference>
<sequence>MTAIAARTPEFEASIAEPPRALTRRIDWTGLWFRIVESEGEFIGMRGGQRAEDGRIDWVFPSHAEYDGLGGFVHVLRKAHVGREFKVPARQSRMPSLGKRLGAVIQMCLRTPTPAAAWRGYDANWTGYRTKAGNEFATQFFGAATTRRMEAKARAQGVSLNGLLMHTLAVATEPELEAGPRIWMMPVNLRGPVQLDRDTANQSGYLQLEISADATPGCVQEQIKLALRRRDHWASWTFLNLSQIIGLSGIGQVFKLQMARFQNRPFVGSFSNLGAWKGVGQWCVCPLVTKTSPVGVGAIVCDGRLALIVEAHASIKREAGWTQTVMDRWAALLQSKD</sequence>
<organism evidence="1 2">
    <name type="scientific">Hyphomicrobium album</name>
    <dbReference type="NCBI Taxonomy" id="2665159"/>
    <lineage>
        <taxon>Bacteria</taxon>
        <taxon>Pseudomonadati</taxon>
        <taxon>Pseudomonadota</taxon>
        <taxon>Alphaproteobacteria</taxon>
        <taxon>Hyphomicrobiales</taxon>
        <taxon>Hyphomicrobiaceae</taxon>
        <taxon>Hyphomicrobium</taxon>
    </lineage>
</organism>
<reference evidence="1 2" key="1">
    <citation type="submission" date="2019-11" db="EMBL/GenBank/DDBJ databases">
        <title>Identification of a novel strain.</title>
        <authorList>
            <person name="Xu Q."/>
            <person name="Wang G."/>
        </authorList>
    </citation>
    <scope>NUCLEOTIDE SEQUENCE [LARGE SCALE GENOMIC DNA]</scope>
    <source>
        <strain evidence="2">xq</strain>
    </source>
</reference>
<name>A0A6I3KGQ9_9HYPH</name>
<dbReference type="AlphaFoldDB" id="A0A6I3KGQ9"/>
<protein>
    <submittedName>
        <fullName evidence="1">Uncharacterized protein</fullName>
    </submittedName>
</protein>
<keyword evidence="2" id="KW-1185">Reference proteome</keyword>
<evidence type="ECO:0000313" key="2">
    <source>
        <dbReference type="Proteomes" id="UP000440694"/>
    </source>
</evidence>
<dbReference type="Proteomes" id="UP000440694">
    <property type="component" value="Unassembled WGS sequence"/>
</dbReference>
<gene>
    <name evidence="1" type="ORF">GIW81_04245</name>
</gene>
<proteinExistence type="predicted"/>